<evidence type="ECO:0000313" key="5">
    <source>
        <dbReference type="EMBL" id="BBE51016.1"/>
    </source>
</evidence>
<dbReference type="GO" id="GO:0004725">
    <property type="term" value="F:protein tyrosine phosphatase activity"/>
    <property type="evidence" value="ECO:0007669"/>
    <property type="project" value="UniProtKB-EC"/>
</dbReference>
<evidence type="ECO:0000256" key="2">
    <source>
        <dbReference type="ARBA" id="ARBA00013064"/>
    </source>
</evidence>
<dbReference type="GO" id="GO:0030145">
    <property type="term" value="F:manganese ion binding"/>
    <property type="evidence" value="ECO:0007669"/>
    <property type="project" value="InterPro"/>
</dbReference>
<dbReference type="EMBL" id="AP018738">
    <property type="protein sequence ID" value="BBE51016.1"/>
    <property type="molecule type" value="Genomic_DNA"/>
</dbReference>
<organism evidence="5 6">
    <name type="scientific">Ferriphaselus amnicola</name>
    <dbReference type="NCBI Taxonomy" id="1188319"/>
    <lineage>
        <taxon>Bacteria</taxon>
        <taxon>Pseudomonadati</taxon>
        <taxon>Pseudomonadota</taxon>
        <taxon>Betaproteobacteria</taxon>
        <taxon>Nitrosomonadales</taxon>
        <taxon>Gallionellaceae</taxon>
        <taxon>Ferriphaselus</taxon>
    </lineage>
</organism>
<reference evidence="5 6" key="1">
    <citation type="submission" date="2018-06" db="EMBL/GenBank/DDBJ databases">
        <title>OYT1 Genome Sequencing.</title>
        <authorList>
            <person name="Kato S."/>
            <person name="Itoh T."/>
            <person name="Ohkuma M."/>
        </authorList>
    </citation>
    <scope>NUCLEOTIDE SEQUENCE [LARGE SCALE GENOMIC DNA]</scope>
    <source>
        <strain evidence="5 6">OYT1</strain>
    </source>
</reference>
<dbReference type="SUPFAM" id="SSF89550">
    <property type="entry name" value="PHP domain-like"/>
    <property type="match status" value="1"/>
</dbReference>
<dbReference type="AlphaFoldDB" id="A0A2Z6GC12"/>
<evidence type="ECO:0000256" key="1">
    <source>
        <dbReference type="ARBA" id="ARBA00005750"/>
    </source>
</evidence>
<gene>
    <name evidence="5" type="ORF">OYT1_ch1462</name>
</gene>
<evidence type="ECO:0000256" key="3">
    <source>
        <dbReference type="ARBA" id="ARBA00022801"/>
    </source>
</evidence>
<keyword evidence="3" id="KW-0378">Hydrolase</keyword>
<protein>
    <recommendedName>
        <fullName evidence="2">protein-tyrosine-phosphatase</fullName>
        <ecNumber evidence="2">3.1.3.48</ecNumber>
    </recommendedName>
</protein>
<sequence length="239" mass="26102">MIDLHCHFLPGIDDGAENIEQALELARLAVADGITVAAMTPHVHVGRYENFQSSIVKNTEAFQKVLEHKGIALKVVPAGEVRLNADVMDLVASGEAPFLGVLDGYRIMLLEFPHSQIPVGADKLVQWLLAQKIRPLIAHPERNKDVMRTHAKIEPFVNLGCLLQVTAGSLVGQFGSSAQKAAEYFLEQNWVSVLATDAHDALNRPPNLSLAKDYLLARGKSVLATRLLETTPARILGLH</sequence>
<dbReference type="KEGG" id="fam:OYT1_ch1462"/>
<dbReference type="PANTHER" id="PTHR39181:SF1">
    <property type="entry name" value="TYROSINE-PROTEIN PHOSPHATASE YWQE"/>
    <property type="match status" value="1"/>
</dbReference>
<keyword evidence="6" id="KW-1185">Reference proteome</keyword>
<evidence type="ECO:0000313" key="6">
    <source>
        <dbReference type="Proteomes" id="UP000033070"/>
    </source>
</evidence>
<dbReference type="Gene3D" id="3.20.20.140">
    <property type="entry name" value="Metal-dependent hydrolases"/>
    <property type="match status" value="1"/>
</dbReference>
<comment type="similarity">
    <text evidence="1">Belongs to the metallo-dependent hydrolases superfamily. CpsB/CapC family.</text>
</comment>
<dbReference type="Proteomes" id="UP000033070">
    <property type="component" value="Chromosome"/>
</dbReference>
<dbReference type="PANTHER" id="PTHR39181">
    <property type="entry name" value="TYROSINE-PROTEIN PHOSPHATASE YWQE"/>
    <property type="match status" value="1"/>
</dbReference>
<dbReference type="Pfam" id="PF19567">
    <property type="entry name" value="CpsB_CapC"/>
    <property type="match status" value="1"/>
</dbReference>
<dbReference type="InterPro" id="IPR016667">
    <property type="entry name" value="Caps_polysacc_synth_CpsB/CapC"/>
</dbReference>
<dbReference type="STRING" id="1188319.OYT1_02486"/>
<dbReference type="RefSeq" id="WP_062627586.1">
    <property type="nucleotide sequence ID" value="NZ_AP018738.1"/>
</dbReference>
<evidence type="ECO:0000256" key="4">
    <source>
        <dbReference type="ARBA" id="ARBA00051722"/>
    </source>
</evidence>
<dbReference type="PIRSF" id="PIRSF016557">
    <property type="entry name" value="Caps_synth_CpsB"/>
    <property type="match status" value="1"/>
</dbReference>
<proteinExistence type="inferred from homology"/>
<dbReference type="InterPro" id="IPR016195">
    <property type="entry name" value="Pol/histidinol_Pase-like"/>
</dbReference>
<name>A0A2Z6GC12_9PROT</name>
<accession>A0A2Z6GC12</accession>
<dbReference type="EC" id="3.1.3.48" evidence="2"/>
<dbReference type="OrthoDB" id="9788539at2"/>
<comment type="catalytic activity">
    <reaction evidence="4">
        <text>O-phospho-L-tyrosyl-[protein] + H2O = L-tyrosyl-[protein] + phosphate</text>
        <dbReference type="Rhea" id="RHEA:10684"/>
        <dbReference type="Rhea" id="RHEA-COMP:10136"/>
        <dbReference type="Rhea" id="RHEA-COMP:20101"/>
        <dbReference type="ChEBI" id="CHEBI:15377"/>
        <dbReference type="ChEBI" id="CHEBI:43474"/>
        <dbReference type="ChEBI" id="CHEBI:46858"/>
        <dbReference type="ChEBI" id="CHEBI:61978"/>
        <dbReference type="EC" id="3.1.3.48"/>
    </reaction>
</comment>